<proteinExistence type="predicted"/>
<dbReference type="EMBL" id="BJLR01000035">
    <property type="protein sequence ID" value="GEA89716.1"/>
    <property type="molecule type" value="Genomic_DNA"/>
</dbReference>
<evidence type="ECO:0000256" key="1">
    <source>
        <dbReference type="SAM" id="MobiDB-lite"/>
    </source>
</evidence>
<feature type="region of interest" description="Disordered" evidence="1">
    <location>
        <begin position="73"/>
        <end position="110"/>
    </location>
</feature>
<protein>
    <submittedName>
        <fullName evidence="2">Uncharacterized protein</fullName>
    </submittedName>
</protein>
<comment type="caution">
    <text evidence="2">The sequence shown here is derived from an EMBL/GenBank/DDBJ whole genome shotgun (WGS) entry which is preliminary data.</text>
</comment>
<dbReference type="AlphaFoldDB" id="A0A4Y3L225"/>
<dbReference type="Proteomes" id="UP000317046">
    <property type="component" value="Unassembled WGS sequence"/>
</dbReference>
<evidence type="ECO:0000313" key="3">
    <source>
        <dbReference type="Proteomes" id="UP000317046"/>
    </source>
</evidence>
<accession>A0A4Y3L225</accession>
<keyword evidence="3" id="KW-1185">Reference proteome</keyword>
<reference evidence="2" key="1">
    <citation type="submission" date="2019-06" db="EMBL/GenBank/DDBJ databases">
        <title>Whole genome shotgun sequence of Cellulomonas cellasea NBRC 3753.</title>
        <authorList>
            <person name="Hosoyama A."/>
            <person name="Uohara A."/>
            <person name="Ohji S."/>
            <person name="Ichikawa N."/>
        </authorList>
    </citation>
    <scope>NUCLEOTIDE SEQUENCE [LARGE SCALE GENOMIC DNA]</scope>
    <source>
        <strain evidence="2">NBRC 3753</strain>
    </source>
</reference>
<organism evidence="2 3">
    <name type="scientific">Cellulomonas cellasea</name>
    <dbReference type="NCBI Taxonomy" id="43670"/>
    <lineage>
        <taxon>Bacteria</taxon>
        <taxon>Bacillati</taxon>
        <taxon>Actinomycetota</taxon>
        <taxon>Actinomycetes</taxon>
        <taxon>Micrococcales</taxon>
        <taxon>Cellulomonadaceae</taxon>
        <taxon>Cellulomonas</taxon>
    </lineage>
</organism>
<gene>
    <name evidence="2" type="ORF">CCE01nite_36650</name>
</gene>
<sequence>MCSNSVGRVVAPNKPPRFITGHSDDASHGRGASVPPEQRGGGVARATSERGGELVPPWCPPGLKTRDCRRSYAAPDLRRNHPAHRTARLRNEKVRGSNPLSSTHDRPPVP</sequence>
<name>A0A4Y3L225_9CELL</name>
<feature type="region of interest" description="Disordered" evidence="1">
    <location>
        <begin position="1"/>
        <end position="58"/>
    </location>
</feature>
<evidence type="ECO:0000313" key="2">
    <source>
        <dbReference type="EMBL" id="GEA89716.1"/>
    </source>
</evidence>